<dbReference type="Proteomes" id="UP000684084">
    <property type="component" value="Unassembled WGS sequence"/>
</dbReference>
<dbReference type="EMBL" id="CAGKOT010000001">
    <property type="protein sequence ID" value="CAB5297193.1"/>
    <property type="molecule type" value="Genomic_DNA"/>
</dbReference>
<comment type="caution">
    <text evidence="1">The sequence shown here is derived from an EMBL/GenBank/DDBJ whole genome shotgun (WGS) entry which is preliminary data.</text>
</comment>
<dbReference type="AlphaFoldDB" id="A0A916DXW3"/>
<organism evidence="1 2">
    <name type="scientific">Rhizophagus irregularis</name>
    <dbReference type="NCBI Taxonomy" id="588596"/>
    <lineage>
        <taxon>Eukaryota</taxon>
        <taxon>Fungi</taxon>
        <taxon>Fungi incertae sedis</taxon>
        <taxon>Mucoromycota</taxon>
        <taxon>Glomeromycotina</taxon>
        <taxon>Glomeromycetes</taxon>
        <taxon>Glomerales</taxon>
        <taxon>Glomeraceae</taxon>
        <taxon>Rhizophagus</taxon>
    </lineage>
</organism>
<evidence type="ECO:0000313" key="1">
    <source>
        <dbReference type="EMBL" id="CAB5297193.1"/>
    </source>
</evidence>
<accession>A0A916DXW3</accession>
<proteinExistence type="predicted"/>
<dbReference type="OrthoDB" id="2320660at2759"/>
<evidence type="ECO:0000313" key="2">
    <source>
        <dbReference type="Proteomes" id="UP000684084"/>
    </source>
</evidence>
<gene>
    <name evidence="1" type="ORF">CHRIB12_LOCUS557</name>
</gene>
<protein>
    <submittedName>
        <fullName evidence="1">Uncharacterized protein</fullName>
    </submittedName>
</protein>
<reference evidence="1" key="1">
    <citation type="submission" date="2020-05" db="EMBL/GenBank/DDBJ databases">
        <authorList>
            <person name="Rincon C."/>
            <person name="Sanders R I."/>
            <person name="Robbins C."/>
            <person name="Chaturvedi A."/>
        </authorList>
    </citation>
    <scope>NUCLEOTIDE SEQUENCE</scope>
    <source>
        <strain evidence="1">CHB12</strain>
    </source>
</reference>
<name>A0A916DXW3_9GLOM</name>
<sequence>MILTEIDKKTSIATNYTTSSRLFTSKVYKFENLPEPRNGIEEEQEVLLSKPCNFSIPNNIDDFKKSVYFKPSNKKISKLSNIFEGSKKLSVIFNKFK</sequence>